<sequence>MGITNSHVEDPQVVMAPQAAHYRQWGLAVANSNCLRYMPSNTERIKAEIAQGHDQQSPLITMERGENNHNFNPLPEEI</sequence>
<dbReference type="VEuPathDB" id="FungiDB:FOZG_02873"/>
<dbReference type="AlphaFoldDB" id="W9L0J4"/>
<dbReference type="Proteomes" id="UP000030766">
    <property type="component" value="Unassembled WGS sequence"/>
</dbReference>
<reference evidence="1" key="1">
    <citation type="submission" date="2011-06" db="EMBL/GenBank/DDBJ databases">
        <title>The Genome Sequence of Fusarium oxysporum Fo47.</title>
        <authorList>
            <consortium name="The Broad Institute Genome Sequencing Platform"/>
            <person name="Ma L.-J."/>
            <person name="Gale L.R."/>
            <person name="Schwartz D.C."/>
            <person name="Zhou S."/>
            <person name="Corby-Kistler H."/>
            <person name="Young S.K."/>
            <person name="Zeng Q."/>
            <person name="Gargeya S."/>
            <person name="Fitzgerald M."/>
            <person name="Haas B."/>
            <person name="Abouelleil A."/>
            <person name="Alvarado L."/>
            <person name="Arachchi H.M."/>
            <person name="Berlin A."/>
            <person name="Brown A."/>
            <person name="Chapman S.B."/>
            <person name="Chen Z."/>
            <person name="Dunbar C."/>
            <person name="Freedman E."/>
            <person name="Gearin G."/>
            <person name="Gellesch M."/>
            <person name="Goldberg J."/>
            <person name="Griggs A."/>
            <person name="Gujja S."/>
            <person name="Heiman D."/>
            <person name="Howarth C."/>
            <person name="Larson L."/>
            <person name="Lui A."/>
            <person name="MacDonald P.J.P."/>
            <person name="Mehta T."/>
            <person name="Montmayeur A."/>
            <person name="Murphy C."/>
            <person name="Neiman D."/>
            <person name="Pearson M."/>
            <person name="Priest M."/>
            <person name="Roberts A."/>
            <person name="Saif S."/>
            <person name="Shea T."/>
            <person name="Shenoy N."/>
            <person name="Sisk P."/>
            <person name="Stolte C."/>
            <person name="Sykes S."/>
            <person name="Wortman J."/>
            <person name="Nusbaum C."/>
            <person name="Birren B."/>
        </authorList>
    </citation>
    <scope>NUCLEOTIDE SEQUENCE [LARGE SCALE GENOMIC DNA]</scope>
    <source>
        <strain evidence="1">Fo47</strain>
    </source>
</reference>
<accession>W9L0J4</accession>
<dbReference type="EMBL" id="JH717897">
    <property type="protein sequence ID" value="EWZ46828.1"/>
    <property type="molecule type" value="Genomic_DNA"/>
</dbReference>
<proteinExistence type="predicted"/>
<organism evidence="1">
    <name type="scientific">Fusarium oxysporum Fo47</name>
    <dbReference type="NCBI Taxonomy" id="660027"/>
    <lineage>
        <taxon>Eukaryota</taxon>
        <taxon>Fungi</taxon>
        <taxon>Dikarya</taxon>
        <taxon>Ascomycota</taxon>
        <taxon>Pezizomycotina</taxon>
        <taxon>Sordariomycetes</taxon>
        <taxon>Hypocreomycetidae</taxon>
        <taxon>Hypocreales</taxon>
        <taxon>Nectriaceae</taxon>
        <taxon>Fusarium</taxon>
        <taxon>Fusarium oxysporum species complex</taxon>
    </lineage>
</organism>
<reference evidence="1" key="2">
    <citation type="submission" date="2012-06" db="EMBL/GenBank/DDBJ databases">
        <title>Annotation of the Genome Sequence of Fusarium oxysporum Fo47.</title>
        <authorList>
            <consortium name="The Broad Institute Genomics Platform"/>
            <person name="Ma L.-J."/>
            <person name="Corby-Kistler H."/>
            <person name="Broz K."/>
            <person name="Gale L.R."/>
            <person name="Jonkers W."/>
            <person name="O'Donnell K."/>
            <person name="Ploetz R."/>
            <person name="Steinberg C."/>
            <person name="Schwartz D.C."/>
            <person name="VanEtten H."/>
            <person name="Zhou S."/>
            <person name="Young S.K."/>
            <person name="Zeng Q."/>
            <person name="Gargeya S."/>
            <person name="Fitzgerald M."/>
            <person name="Abouelleil A."/>
            <person name="Alvarado L."/>
            <person name="Chapman S.B."/>
            <person name="Gainer-Dewar J."/>
            <person name="Goldberg J."/>
            <person name="Griggs A."/>
            <person name="Gujja S."/>
            <person name="Hansen M."/>
            <person name="Howarth C."/>
            <person name="Imamovic A."/>
            <person name="Ireland A."/>
            <person name="Larimer J."/>
            <person name="McCowan C."/>
            <person name="Murphy C."/>
            <person name="Pearson M."/>
            <person name="Poon T.W."/>
            <person name="Priest M."/>
            <person name="Roberts A."/>
            <person name="Saif S."/>
            <person name="Shea T."/>
            <person name="Sykes S."/>
            <person name="Wortman J."/>
            <person name="Nusbaum C."/>
            <person name="Birren B."/>
        </authorList>
    </citation>
    <scope>NUCLEOTIDE SEQUENCE</scope>
    <source>
        <strain evidence="1">Fo47</strain>
    </source>
</reference>
<name>W9L0J4_FUSOX</name>
<gene>
    <name evidence="1" type="ORF">FOZG_02873</name>
</gene>
<protein>
    <submittedName>
        <fullName evidence="1">Uncharacterized protein</fullName>
    </submittedName>
</protein>
<evidence type="ECO:0000313" key="1">
    <source>
        <dbReference type="EMBL" id="EWZ46828.1"/>
    </source>
</evidence>
<dbReference type="HOGENOM" id="CLU_197714_0_0_1"/>